<evidence type="ECO:0000313" key="2">
    <source>
        <dbReference type="EMBL" id="UOE41626.1"/>
    </source>
</evidence>
<organism evidence="2 3">
    <name type="scientific">Chryseobacterium suipulveris</name>
    <dbReference type="NCBI Taxonomy" id="2929800"/>
    <lineage>
        <taxon>Bacteria</taxon>
        <taxon>Pseudomonadati</taxon>
        <taxon>Bacteroidota</taxon>
        <taxon>Flavobacteriia</taxon>
        <taxon>Flavobacteriales</taxon>
        <taxon>Weeksellaceae</taxon>
        <taxon>Chryseobacterium group</taxon>
        <taxon>Chryseobacterium</taxon>
    </lineage>
</organism>
<evidence type="ECO:0000313" key="3">
    <source>
        <dbReference type="Proteomes" id="UP000831460"/>
    </source>
</evidence>
<protein>
    <submittedName>
        <fullName evidence="2">SCO family protein</fullName>
    </submittedName>
</protein>
<dbReference type="SUPFAM" id="SSF52833">
    <property type="entry name" value="Thioredoxin-like"/>
    <property type="match status" value="1"/>
</dbReference>
<dbReference type="InterPro" id="IPR036249">
    <property type="entry name" value="Thioredoxin-like_sf"/>
</dbReference>
<evidence type="ECO:0000256" key="1">
    <source>
        <dbReference type="ARBA" id="ARBA00010996"/>
    </source>
</evidence>
<accession>A0ABY4BUU6</accession>
<gene>
    <name evidence="2" type="ORF">MTP09_03025</name>
</gene>
<dbReference type="Proteomes" id="UP000831460">
    <property type="component" value="Chromosome"/>
</dbReference>
<dbReference type="PROSITE" id="PS51257">
    <property type="entry name" value="PROKAR_LIPOPROTEIN"/>
    <property type="match status" value="1"/>
</dbReference>
<dbReference type="Pfam" id="PF02630">
    <property type="entry name" value="SCO1-SenC"/>
    <property type="match status" value="1"/>
</dbReference>
<proteinExistence type="inferred from homology"/>
<dbReference type="InterPro" id="IPR003782">
    <property type="entry name" value="SCO1/SenC"/>
</dbReference>
<dbReference type="CDD" id="cd02968">
    <property type="entry name" value="SCO"/>
    <property type="match status" value="1"/>
</dbReference>
<dbReference type="PANTHER" id="PTHR12151:SF25">
    <property type="entry name" value="LINALOOL DEHYDRATASE_ISOMERASE DOMAIN-CONTAINING PROTEIN"/>
    <property type="match status" value="1"/>
</dbReference>
<dbReference type="Gene3D" id="3.40.30.10">
    <property type="entry name" value="Glutaredoxin"/>
    <property type="match status" value="1"/>
</dbReference>
<comment type="similarity">
    <text evidence="1">Belongs to the SCO1/2 family.</text>
</comment>
<dbReference type="EMBL" id="CP094532">
    <property type="protein sequence ID" value="UOE41626.1"/>
    <property type="molecule type" value="Genomic_DNA"/>
</dbReference>
<keyword evidence="3" id="KW-1185">Reference proteome</keyword>
<dbReference type="PANTHER" id="PTHR12151">
    <property type="entry name" value="ELECTRON TRANSPORT PROTIN SCO1/SENC FAMILY MEMBER"/>
    <property type="match status" value="1"/>
</dbReference>
<name>A0ABY4BUU6_9FLAO</name>
<reference evidence="2 3" key="1">
    <citation type="submission" date="2022-03" db="EMBL/GenBank/DDBJ databases">
        <title>Chryseobacterium sp. isolated from particulate matters in swine house.</title>
        <authorList>
            <person name="Won M."/>
            <person name="Kim S.-J."/>
            <person name="Kwon S.-W."/>
        </authorList>
    </citation>
    <scope>NUCLEOTIDE SEQUENCE [LARGE SCALE GENOMIC DNA]</scope>
    <source>
        <strain evidence="2 3">SC2-2</strain>
    </source>
</reference>
<dbReference type="RefSeq" id="WP_243550436.1">
    <property type="nucleotide sequence ID" value="NZ_CP094532.1"/>
</dbReference>
<sequence length="189" mass="21538">MKNLILLFFSLIIAISCNKNEEVTKEKSTDSIFYLDSKWQNQDGKTLHLQDLKRKNLVVVMIFTSCKTACPLLVTDMKNIYAKLDQKKIKNTTLVLVSIDPKNDTPEVLKKFAEERNMYGDPWVFLTSNDESVREFANVLAVKYKQISPIEFSHSNIITVFNRNGEMVSQEEGAGINAEAVAKKLNELN</sequence>